<protein>
    <recommendedName>
        <fullName evidence="16">TonB-dependent receptor</fullName>
    </recommendedName>
</protein>
<dbReference type="EMBL" id="MTJN01000002">
    <property type="protein sequence ID" value="OOV09260.1"/>
    <property type="molecule type" value="Genomic_DNA"/>
</dbReference>
<keyword evidence="6 11" id="KW-0798">TonB box</keyword>
<evidence type="ECO:0000256" key="8">
    <source>
        <dbReference type="ARBA" id="ARBA00023170"/>
    </source>
</evidence>
<evidence type="ECO:0008006" key="16">
    <source>
        <dbReference type="Google" id="ProtNLM"/>
    </source>
</evidence>
<evidence type="ECO:0000256" key="10">
    <source>
        <dbReference type="PROSITE-ProRule" id="PRU01360"/>
    </source>
</evidence>
<evidence type="ECO:0000256" key="2">
    <source>
        <dbReference type="ARBA" id="ARBA00009810"/>
    </source>
</evidence>
<dbReference type="Proteomes" id="UP000190750">
    <property type="component" value="Unassembled WGS sequence"/>
</dbReference>
<evidence type="ECO:0000256" key="11">
    <source>
        <dbReference type="RuleBase" id="RU003357"/>
    </source>
</evidence>
<evidence type="ECO:0000256" key="6">
    <source>
        <dbReference type="ARBA" id="ARBA00023077"/>
    </source>
</evidence>
<keyword evidence="5 10" id="KW-0812">Transmembrane</keyword>
<dbReference type="InterPro" id="IPR012910">
    <property type="entry name" value="Plug_dom"/>
</dbReference>
<dbReference type="InterPro" id="IPR037066">
    <property type="entry name" value="Plug_dom_sf"/>
</dbReference>
<dbReference type="InterPro" id="IPR039426">
    <property type="entry name" value="TonB-dep_rcpt-like"/>
</dbReference>
<comment type="caution">
    <text evidence="14">The sequence shown here is derived from an EMBL/GenBank/DDBJ whole genome shotgun (WGS) entry which is preliminary data.</text>
</comment>
<evidence type="ECO:0000259" key="12">
    <source>
        <dbReference type="Pfam" id="PF00593"/>
    </source>
</evidence>
<dbReference type="Pfam" id="PF00593">
    <property type="entry name" value="TonB_dep_Rec_b-barrel"/>
    <property type="match status" value="1"/>
</dbReference>
<evidence type="ECO:0000313" key="15">
    <source>
        <dbReference type="Proteomes" id="UP000190750"/>
    </source>
</evidence>
<accession>A0A1T1AYU4</accession>
<dbReference type="STRING" id="28066.RF819_17910"/>
<comment type="similarity">
    <text evidence="2 10 11">Belongs to the TonB-dependent receptor family.</text>
</comment>
<dbReference type="SUPFAM" id="SSF56935">
    <property type="entry name" value="Porins"/>
    <property type="match status" value="1"/>
</dbReference>
<dbReference type="Gene3D" id="2.40.170.20">
    <property type="entry name" value="TonB-dependent receptor, beta-barrel domain"/>
    <property type="match status" value="1"/>
</dbReference>
<sequence>MPIVLSVSRLPQRLDETPGAVTILDRDMIRNSGARDVADLLRLVPGFQVSNAFESVAPLVSYHGAFGDYSNRLELQIDGRSAYSPYFIGSIGPGLQSVALEDIERIEVLRGSNSASYGARAILGVINIVTRDTANTLGVQGAITVGDNGIRDTQARLGWGDWRGTFRLTADTREDDGLAGANGQNRVSRINFRSDIRANGSDEVQVRLGALKIDSGRGTAGNIGDPLRPFAFESSYAQLDYKRILNANEDVALKLSHTQERYTDVFPVYLRQWKPVFAANDFIPVSANGTASSDVVTVQHTLRNSDVVRLVWGGELRSERIQSQALYNTQSVFVNDFTRLFGNVEWCVAKNWLFNIGALAEHSSDTGDTVAPRLMLNWHLTPGHTLRAGISKAYRPPSNFESYADVRYFWHGLQLLQTAHGSSQLRAEELVSKELGYLGEFPDWRMALDARLFDEKIDNFMRITNQAPKTYLNDEDFAIRGFEYQLRWQPWQGAQVVLSQTRTNITTVQPGDALAAPKLASTISYVHSLPGQVTLTLARTDSSRWASFGGNEDDAQATRRTDLRLAKGLRWGTRRGEVALVVQNMGSAYRDYQKEFLFQKQAYLTLRLDD</sequence>
<feature type="domain" description="TonB-dependent receptor plug" evidence="13">
    <location>
        <begin position="14"/>
        <end position="125"/>
    </location>
</feature>
<feature type="domain" description="TonB-dependent receptor-like beta-barrel" evidence="12">
    <location>
        <begin position="197"/>
        <end position="584"/>
    </location>
</feature>
<gene>
    <name evidence="14" type="ORF">RF819_17910</name>
</gene>
<organism evidence="14 15">
    <name type="scientific">Rhodoferax fermentans</name>
    <dbReference type="NCBI Taxonomy" id="28066"/>
    <lineage>
        <taxon>Bacteria</taxon>
        <taxon>Pseudomonadati</taxon>
        <taxon>Pseudomonadota</taxon>
        <taxon>Betaproteobacteria</taxon>
        <taxon>Burkholderiales</taxon>
        <taxon>Comamonadaceae</taxon>
        <taxon>Rhodoferax</taxon>
    </lineage>
</organism>
<evidence type="ECO:0000256" key="5">
    <source>
        <dbReference type="ARBA" id="ARBA00022692"/>
    </source>
</evidence>
<evidence type="ECO:0000259" key="13">
    <source>
        <dbReference type="Pfam" id="PF07715"/>
    </source>
</evidence>
<dbReference type="PANTHER" id="PTHR30069:SF27">
    <property type="entry name" value="BLL4766 PROTEIN"/>
    <property type="match status" value="1"/>
</dbReference>
<keyword evidence="15" id="KW-1185">Reference proteome</keyword>
<keyword evidence="4 10" id="KW-1134">Transmembrane beta strand</keyword>
<reference evidence="14 15" key="1">
    <citation type="submission" date="2017-01" db="EMBL/GenBank/DDBJ databases">
        <title>Genome sequencing of Rhodoferax fermentans JCM 7819.</title>
        <authorList>
            <person name="Kim Y.J."/>
            <person name="Farh M.E.-A."/>
            <person name="Yang D.-C."/>
        </authorList>
    </citation>
    <scope>NUCLEOTIDE SEQUENCE [LARGE SCALE GENOMIC DNA]</scope>
    <source>
        <strain evidence="14 15">JCM 7819</strain>
    </source>
</reference>
<keyword evidence="8" id="KW-0675">Receptor</keyword>
<proteinExistence type="inferred from homology"/>
<keyword evidence="7 10" id="KW-0472">Membrane</keyword>
<evidence type="ECO:0000256" key="1">
    <source>
        <dbReference type="ARBA" id="ARBA00004571"/>
    </source>
</evidence>
<dbReference type="Gene3D" id="2.170.130.10">
    <property type="entry name" value="TonB-dependent receptor, plug domain"/>
    <property type="match status" value="1"/>
</dbReference>
<evidence type="ECO:0000256" key="9">
    <source>
        <dbReference type="ARBA" id="ARBA00023237"/>
    </source>
</evidence>
<dbReference type="GO" id="GO:0015344">
    <property type="term" value="F:siderophore uptake transmembrane transporter activity"/>
    <property type="evidence" value="ECO:0007669"/>
    <property type="project" value="TreeGrafter"/>
</dbReference>
<dbReference type="PROSITE" id="PS52016">
    <property type="entry name" value="TONB_DEPENDENT_REC_3"/>
    <property type="match status" value="1"/>
</dbReference>
<keyword evidence="3 10" id="KW-0813">Transport</keyword>
<dbReference type="AlphaFoldDB" id="A0A1T1AYU4"/>
<evidence type="ECO:0000313" key="14">
    <source>
        <dbReference type="EMBL" id="OOV09260.1"/>
    </source>
</evidence>
<dbReference type="GO" id="GO:0009279">
    <property type="term" value="C:cell outer membrane"/>
    <property type="evidence" value="ECO:0007669"/>
    <property type="project" value="UniProtKB-SubCell"/>
</dbReference>
<evidence type="ECO:0000256" key="3">
    <source>
        <dbReference type="ARBA" id="ARBA00022448"/>
    </source>
</evidence>
<dbReference type="Pfam" id="PF07715">
    <property type="entry name" value="Plug"/>
    <property type="match status" value="1"/>
</dbReference>
<keyword evidence="9 10" id="KW-0998">Cell outer membrane</keyword>
<dbReference type="InterPro" id="IPR036942">
    <property type="entry name" value="Beta-barrel_TonB_sf"/>
</dbReference>
<dbReference type="InterPro" id="IPR000531">
    <property type="entry name" value="Beta-barrel_TonB"/>
</dbReference>
<comment type="subcellular location">
    <subcellularLocation>
        <location evidence="1 10">Cell outer membrane</location>
        <topology evidence="1 10">Multi-pass membrane protein</topology>
    </subcellularLocation>
</comment>
<evidence type="ECO:0000256" key="7">
    <source>
        <dbReference type="ARBA" id="ARBA00023136"/>
    </source>
</evidence>
<dbReference type="GO" id="GO:0044718">
    <property type="term" value="P:siderophore transmembrane transport"/>
    <property type="evidence" value="ECO:0007669"/>
    <property type="project" value="TreeGrafter"/>
</dbReference>
<evidence type="ECO:0000256" key="4">
    <source>
        <dbReference type="ARBA" id="ARBA00022452"/>
    </source>
</evidence>
<name>A0A1T1AYU4_RHOFE</name>
<dbReference type="PANTHER" id="PTHR30069">
    <property type="entry name" value="TONB-DEPENDENT OUTER MEMBRANE RECEPTOR"/>
    <property type="match status" value="1"/>
</dbReference>